<evidence type="ECO:0000256" key="1">
    <source>
        <dbReference type="ARBA" id="ARBA00006247"/>
    </source>
</evidence>
<comment type="similarity">
    <text evidence="1">Belongs to the peptidase M20A family.</text>
</comment>
<dbReference type="GO" id="GO:0016813">
    <property type="term" value="F:hydrolase activity, acting on carbon-nitrogen (but not peptide) bonds, in linear amidines"/>
    <property type="evidence" value="ECO:0007669"/>
    <property type="project" value="InterPro"/>
</dbReference>
<dbReference type="Proteomes" id="UP000433876">
    <property type="component" value="Unassembled WGS sequence"/>
</dbReference>
<evidence type="ECO:0000313" key="5">
    <source>
        <dbReference type="EMBL" id="KAA8630062.1"/>
    </source>
</evidence>
<gene>
    <name evidence="5" type="ORF">SMACR_04556</name>
</gene>
<comment type="caution">
    <text evidence="5">The sequence shown here is derived from an EMBL/GenBank/DDBJ whole genome shotgun (WGS) entry which is preliminary data.</text>
</comment>
<dbReference type="Gene3D" id="2.170.270.10">
    <property type="entry name" value="SET domain"/>
    <property type="match status" value="1"/>
</dbReference>
<dbReference type="SUPFAM" id="SSF55031">
    <property type="entry name" value="Bacterial exopeptidase dimerisation domain"/>
    <property type="match status" value="1"/>
</dbReference>
<keyword evidence="2" id="KW-0378">Hydrolase</keyword>
<organism evidence="5 6">
    <name type="scientific">Sordaria macrospora</name>
    <dbReference type="NCBI Taxonomy" id="5147"/>
    <lineage>
        <taxon>Eukaryota</taxon>
        <taxon>Fungi</taxon>
        <taxon>Dikarya</taxon>
        <taxon>Ascomycota</taxon>
        <taxon>Pezizomycotina</taxon>
        <taxon>Sordariomycetes</taxon>
        <taxon>Sordariomycetidae</taxon>
        <taxon>Sordariales</taxon>
        <taxon>Sordariaceae</taxon>
        <taxon>Sordaria</taxon>
    </lineage>
</organism>
<feature type="domain" description="SET" evidence="4">
    <location>
        <begin position="645"/>
        <end position="845"/>
    </location>
</feature>
<feature type="region of interest" description="Disordered" evidence="3">
    <location>
        <begin position="853"/>
        <end position="917"/>
    </location>
</feature>
<dbReference type="Gene3D" id="3.40.630.10">
    <property type="entry name" value="Zn peptidases"/>
    <property type="match status" value="1"/>
</dbReference>
<protein>
    <recommendedName>
        <fullName evidence="4">SET domain-containing protein</fullName>
    </recommendedName>
</protein>
<feature type="compositionally biased region" description="Basic and acidic residues" evidence="3">
    <location>
        <begin position="726"/>
        <end position="750"/>
    </location>
</feature>
<reference evidence="5 6" key="1">
    <citation type="submission" date="2017-07" db="EMBL/GenBank/DDBJ databases">
        <title>Genome sequence of the Sordaria macrospora wild type strain R19027.</title>
        <authorList>
            <person name="Nowrousian M."/>
            <person name="Teichert I."/>
            <person name="Kueck U."/>
        </authorList>
    </citation>
    <scope>NUCLEOTIDE SEQUENCE [LARGE SCALE GENOMIC DNA]</scope>
    <source>
        <strain evidence="5 6">R19027</strain>
        <tissue evidence="5">Mycelium</tissue>
    </source>
</reference>
<dbReference type="EMBL" id="NMPR01000115">
    <property type="protein sequence ID" value="KAA8630062.1"/>
    <property type="molecule type" value="Genomic_DNA"/>
</dbReference>
<dbReference type="NCBIfam" id="TIGR01879">
    <property type="entry name" value="hydantase"/>
    <property type="match status" value="1"/>
</dbReference>
<dbReference type="AlphaFoldDB" id="A0A8S8ZP39"/>
<feature type="region of interest" description="Disordered" evidence="3">
    <location>
        <begin position="774"/>
        <end position="793"/>
    </location>
</feature>
<dbReference type="Pfam" id="PF00856">
    <property type="entry name" value="SET"/>
    <property type="match status" value="1"/>
</dbReference>
<sequence>MDQNNHHNNHIPPPDAVPGSASSHSPLSNSDISFLSTYLKSHNHQQLAKNIHETCSQFGAAHRWGSGENDTGMNRLALTDADKAARDWFVEEAKGLGCEVTVDEMGNIWAVRKGLSDCKPIEDGGKRKRLPPVMMGSHLDTQPRGGRYDGVLGVMAGLEALRVLKEKNVSTWRPVGVVNWTNEEGARFPISMVSSGVWAGEIPLEKAHTLKEVAGEGKTMREELERTGYLGDKKCGYEEMPMAAHFELHIEQGPILEEKGKKVGVVKGSQAYKWFTVEVVGKEAHTGTTPYPQRADAFMAANSMIHYARSRGEQEDILVSVGVFQVFPGSVNTIPGRVKFSLDIRSSSTDKLAQFAEHFRRKFGSIAQNLGANSQPCAVTWQEDTDSPAQMFDDGCCKAVRESALSVLAADAGGDMVKAMELVKYNMVSGAGHDSVHTAKRCPTSMIFVPSKGGLSHHPEEFTSEEDCVRGAQVLLESVLRFDREIWREDYNREKAKSDLSLQAFLASPVSTSAVHQTITMIWLTRALLFGLSAQLTLAKTPSKDEAPVAGSKDNLAYEPISQSTIYTSNATSPDSGNVPPTTGWWSSQICAQKTYCIYTNLALGRGHGIVLLTKFAEFQKIERLDQHLDKAEDRIEATTENGGPPFEESYILDKGPGLTATTQLRRGKPLMQAAPVLMVHKDFFADVWRRKEREKMLEVAVGFLPEKTRGEVERQRSLGLGPGGKKGEEGKDGKDASGKDRKAGNEAKETGTGTKRSIEQILLASPFEIDLGSNSYQPVGQGQGQGQANSQADHSKHYVNYPSMALFTHSCRPNVAFHIDGNMALRTTVARKVSPGEELTIAYIDPIKPRKERQEWVGKYRPRPSSSSTSSSPSSDSKEGSGCPCPACTGHSPRVLSKQHGHPHTSSPATELSKSDARLSQLENLRSELRNGHESHSKVTPEMIENFLNLLVEEGLESKLAEAYELAATNYNYLGKDRMAKRYADKAVQAARIEYGRDANDVVAMRIMAGDVRGHWSFGFRSKGKGRG</sequence>
<evidence type="ECO:0000256" key="3">
    <source>
        <dbReference type="SAM" id="MobiDB-lite"/>
    </source>
</evidence>
<feature type="region of interest" description="Disordered" evidence="3">
    <location>
        <begin position="711"/>
        <end position="758"/>
    </location>
</feature>
<dbReference type="Pfam" id="PF01546">
    <property type="entry name" value="Peptidase_M20"/>
    <property type="match status" value="1"/>
</dbReference>
<accession>A0A8S8ZP39</accession>
<evidence type="ECO:0000259" key="4">
    <source>
        <dbReference type="PROSITE" id="PS50280"/>
    </source>
</evidence>
<feature type="region of interest" description="Disordered" evidence="3">
    <location>
        <begin position="1"/>
        <end position="26"/>
    </location>
</feature>
<proteinExistence type="inferred from homology"/>
<dbReference type="CDD" id="cd20071">
    <property type="entry name" value="SET_SMYD"/>
    <property type="match status" value="1"/>
</dbReference>
<dbReference type="InterPro" id="IPR010158">
    <property type="entry name" value="Amidase_Cbmase"/>
</dbReference>
<dbReference type="VEuPathDB" id="FungiDB:SMAC_12588"/>
<evidence type="ECO:0000313" key="6">
    <source>
        <dbReference type="Proteomes" id="UP000433876"/>
    </source>
</evidence>
<dbReference type="InterPro" id="IPR001214">
    <property type="entry name" value="SET_dom"/>
</dbReference>
<dbReference type="CDD" id="cd03884">
    <property type="entry name" value="M20_bAS"/>
    <property type="match status" value="1"/>
</dbReference>
<dbReference type="InterPro" id="IPR046341">
    <property type="entry name" value="SET_dom_sf"/>
</dbReference>
<dbReference type="InterPro" id="IPR002933">
    <property type="entry name" value="Peptidase_M20"/>
</dbReference>
<evidence type="ECO:0000256" key="2">
    <source>
        <dbReference type="ARBA" id="ARBA00022801"/>
    </source>
</evidence>
<dbReference type="PROSITE" id="PS50280">
    <property type="entry name" value="SET"/>
    <property type="match status" value="1"/>
</dbReference>
<dbReference type="PANTHER" id="PTHR32494">
    <property type="entry name" value="ALLANTOATE DEIMINASE-RELATED"/>
    <property type="match status" value="1"/>
</dbReference>
<name>A0A8S8ZP39_SORMA</name>
<dbReference type="Gene3D" id="3.30.70.360">
    <property type="match status" value="1"/>
</dbReference>
<feature type="compositionally biased region" description="Low complexity" evidence="3">
    <location>
        <begin position="866"/>
        <end position="876"/>
    </location>
</feature>
<dbReference type="InterPro" id="IPR036264">
    <property type="entry name" value="Bact_exopeptidase_dim_dom"/>
</dbReference>
<dbReference type="SUPFAM" id="SSF82199">
    <property type="entry name" value="SET domain"/>
    <property type="match status" value="1"/>
</dbReference>
<dbReference type="PANTHER" id="PTHR32494:SF5">
    <property type="entry name" value="ALLANTOATE AMIDOHYDROLASE"/>
    <property type="match status" value="1"/>
</dbReference>
<dbReference type="SUPFAM" id="SSF53187">
    <property type="entry name" value="Zn-dependent exopeptidases"/>
    <property type="match status" value="1"/>
</dbReference>